<dbReference type="SUPFAM" id="SSF53254">
    <property type="entry name" value="Phosphoglycerate mutase-like"/>
    <property type="match status" value="1"/>
</dbReference>
<dbReference type="GO" id="GO:0003993">
    <property type="term" value="F:acid phosphatase activity"/>
    <property type="evidence" value="ECO:0007669"/>
    <property type="project" value="UniProtKB-EC"/>
</dbReference>
<evidence type="ECO:0000256" key="1">
    <source>
        <dbReference type="ARBA" id="ARBA00000032"/>
    </source>
</evidence>
<evidence type="ECO:0000256" key="2">
    <source>
        <dbReference type="ARBA" id="ARBA00005375"/>
    </source>
</evidence>
<dbReference type="Pfam" id="PF00328">
    <property type="entry name" value="His_Phos_2"/>
    <property type="match status" value="1"/>
</dbReference>
<dbReference type="Gene3D" id="3.40.50.1240">
    <property type="entry name" value="Phosphoglycerate mutase-like"/>
    <property type="match status" value="1"/>
</dbReference>
<evidence type="ECO:0000256" key="6">
    <source>
        <dbReference type="ARBA" id="ARBA00023157"/>
    </source>
</evidence>
<dbReference type="Proteomes" id="UP001162156">
    <property type="component" value="Unassembled WGS sequence"/>
</dbReference>
<dbReference type="InterPro" id="IPR000560">
    <property type="entry name" value="His_Pase_clade-2"/>
</dbReference>
<evidence type="ECO:0000313" key="8">
    <source>
        <dbReference type="EMBL" id="KAJ8941205.1"/>
    </source>
</evidence>
<keyword evidence="5" id="KW-0378">Hydrolase</keyword>
<comment type="caution">
    <text evidence="8">The sequence shown here is derived from an EMBL/GenBank/DDBJ whole genome shotgun (WGS) entry which is preliminary data.</text>
</comment>
<evidence type="ECO:0000256" key="7">
    <source>
        <dbReference type="ARBA" id="ARBA00023180"/>
    </source>
</evidence>
<proteinExistence type="inferred from homology"/>
<dbReference type="PANTHER" id="PTHR11567">
    <property type="entry name" value="ACID PHOSPHATASE-RELATED"/>
    <property type="match status" value="1"/>
</dbReference>
<comment type="catalytic activity">
    <reaction evidence="1">
        <text>a phosphate monoester + H2O = an alcohol + phosphate</text>
        <dbReference type="Rhea" id="RHEA:15017"/>
        <dbReference type="ChEBI" id="CHEBI:15377"/>
        <dbReference type="ChEBI" id="CHEBI:30879"/>
        <dbReference type="ChEBI" id="CHEBI:43474"/>
        <dbReference type="ChEBI" id="CHEBI:67140"/>
        <dbReference type="EC" id="3.1.3.2"/>
    </reaction>
</comment>
<dbReference type="CDD" id="cd07061">
    <property type="entry name" value="HP_HAP_like"/>
    <property type="match status" value="1"/>
</dbReference>
<evidence type="ECO:0000313" key="9">
    <source>
        <dbReference type="Proteomes" id="UP001162156"/>
    </source>
</evidence>
<name>A0AAV8XQU7_9CUCU</name>
<organism evidence="8 9">
    <name type="scientific">Rhamnusium bicolor</name>
    <dbReference type="NCBI Taxonomy" id="1586634"/>
    <lineage>
        <taxon>Eukaryota</taxon>
        <taxon>Metazoa</taxon>
        <taxon>Ecdysozoa</taxon>
        <taxon>Arthropoda</taxon>
        <taxon>Hexapoda</taxon>
        <taxon>Insecta</taxon>
        <taxon>Pterygota</taxon>
        <taxon>Neoptera</taxon>
        <taxon>Endopterygota</taxon>
        <taxon>Coleoptera</taxon>
        <taxon>Polyphaga</taxon>
        <taxon>Cucujiformia</taxon>
        <taxon>Chrysomeloidea</taxon>
        <taxon>Cerambycidae</taxon>
        <taxon>Lepturinae</taxon>
        <taxon>Rhagiini</taxon>
        <taxon>Rhamnusium</taxon>
    </lineage>
</organism>
<dbReference type="EMBL" id="JANEYF010002891">
    <property type="protein sequence ID" value="KAJ8941205.1"/>
    <property type="molecule type" value="Genomic_DNA"/>
</dbReference>
<evidence type="ECO:0000256" key="4">
    <source>
        <dbReference type="ARBA" id="ARBA00022729"/>
    </source>
</evidence>
<sequence length="181" mass="21231">MEPTYYTADVLGKLQHYDLGQYARNRYGNFLSRRYTKEEFRVETTNSDRTFMSAAANLAGLFPPVGDQIWKLGLNWQPIPVFPVERAVLSSFETCPYIYNKSQNLVSSDPYFLQLDEENQDLYSYLSLHTGSNITTFSQLVLIYDTLYIEDQFNYRLPKWTVSISRALEKFDKHSVYSLYF</sequence>
<dbReference type="InterPro" id="IPR050645">
    <property type="entry name" value="Histidine_acid_phosphatase"/>
</dbReference>
<protein>
    <recommendedName>
        <fullName evidence="3">acid phosphatase</fullName>
        <ecNumber evidence="3">3.1.3.2</ecNumber>
    </recommendedName>
</protein>
<evidence type="ECO:0000256" key="3">
    <source>
        <dbReference type="ARBA" id="ARBA00012646"/>
    </source>
</evidence>
<comment type="similarity">
    <text evidence="2">Belongs to the histidine acid phosphatase family.</text>
</comment>
<dbReference type="AlphaFoldDB" id="A0AAV8XQU7"/>
<dbReference type="EC" id="3.1.3.2" evidence="3"/>
<keyword evidence="4" id="KW-0732">Signal</keyword>
<dbReference type="InterPro" id="IPR029033">
    <property type="entry name" value="His_PPase_superfam"/>
</dbReference>
<keyword evidence="7" id="KW-0325">Glycoprotein</keyword>
<accession>A0AAV8XQU7</accession>
<dbReference type="PANTHER" id="PTHR11567:SF211">
    <property type="entry name" value="PROSTATIC ACID PHOSPHATASE"/>
    <property type="match status" value="1"/>
</dbReference>
<reference evidence="8" key="1">
    <citation type="journal article" date="2023" name="Insect Mol. Biol.">
        <title>Genome sequencing provides insights into the evolution of gene families encoding plant cell wall-degrading enzymes in longhorned beetles.</title>
        <authorList>
            <person name="Shin N.R."/>
            <person name="Okamura Y."/>
            <person name="Kirsch R."/>
            <person name="Pauchet Y."/>
        </authorList>
    </citation>
    <scope>NUCLEOTIDE SEQUENCE</scope>
    <source>
        <strain evidence="8">RBIC_L_NR</strain>
    </source>
</reference>
<keyword evidence="9" id="KW-1185">Reference proteome</keyword>
<keyword evidence="6" id="KW-1015">Disulfide bond</keyword>
<gene>
    <name evidence="8" type="ORF">NQ314_010463</name>
</gene>
<evidence type="ECO:0000256" key="5">
    <source>
        <dbReference type="ARBA" id="ARBA00022801"/>
    </source>
</evidence>